<name>A0A085MCV8_9BILA</name>
<dbReference type="EMBL" id="KL363202">
    <property type="protein sequence ID" value="KFD55054.1"/>
    <property type="molecule type" value="Genomic_DNA"/>
</dbReference>
<organism evidence="1 3">
    <name type="scientific">Trichuris suis</name>
    <name type="common">pig whipworm</name>
    <dbReference type="NCBI Taxonomy" id="68888"/>
    <lineage>
        <taxon>Eukaryota</taxon>
        <taxon>Metazoa</taxon>
        <taxon>Ecdysozoa</taxon>
        <taxon>Nematoda</taxon>
        <taxon>Enoplea</taxon>
        <taxon>Dorylaimia</taxon>
        <taxon>Trichinellida</taxon>
        <taxon>Trichuridae</taxon>
        <taxon>Trichuris</taxon>
    </lineage>
</organism>
<sequence>MLCAGDVCLFVWNRVLRSPRCVDAEELEALKLRVRCLGNIRLYDNIQKCKVANARQQFTTVLIAFGEFWAVPH</sequence>
<gene>
    <name evidence="1" type="ORF">M513_03972</name>
    <name evidence="2" type="ORF">M514_03972</name>
</gene>
<proteinExistence type="predicted"/>
<evidence type="ECO:0000313" key="2">
    <source>
        <dbReference type="EMBL" id="KFD72587.1"/>
    </source>
</evidence>
<evidence type="ECO:0000313" key="1">
    <source>
        <dbReference type="EMBL" id="KFD55054.1"/>
    </source>
</evidence>
<reference evidence="1 3" key="1">
    <citation type="journal article" date="2014" name="Nat. Genet.">
        <title>Genome and transcriptome of the porcine whipworm Trichuris suis.</title>
        <authorList>
            <person name="Jex A.R."/>
            <person name="Nejsum P."/>
            <person name="Schwarz E.M."/>
            <person name="Hu L."/>
            <person name="Young N.D."/>
            <person name="Hall R.S."/>
            <person name="Korhonen P.K."/>
            <person name="Liao S."/>
            <person name="Thamsborg S."/>
            <person name="Xia J."/>
            <person name="Xu P."/>
            <person name="Wang S."/>
            <person name="Scheerlinck J.P."/>
            <person name="Hofmann A."/>
            <person name="Sternberg P.W."/>
            <person name="Wang J."/>
            <person name="Gasser R.B."/>
        </authorList>
    </citation>
    <scope>NUCLEOTIDE SEQUENCE [LARGE SCALE GENOMIC DNA]</scope>
    <source>
        <strain evidence="2">DCEP-RM93F</strain>
        <strain evidence="1">DCEP-RM93M</strain>
    </source>
</reference>
<protein>
    <submittedName>
        <fullName evidence="1">Uncharacterized protein</fullName>
    </submittedName>
</protein>
<dbReference type="Proteomes" id="UP000030758">
    <property type="component" value="Unassembled WGS sequence"/>
</dbReference>
<keyword evidence="3" id="KW-1185">Reference proteome</keyword>
<dbReference type="EMBL" id="KL367477">
    <property type="protein sequence ID" value="KFD72587.1"/>
    <property type="molecule type" value="Genomic_DNA"/>
</dbReference>
<evidence type="ECO:0000313" key="3">
    <source>
        <dbReference type="Proteomes" id="UP000030764"/>
    </source>
</evidence>
<accession>A0A085MCV8</accession>
<dbReference type="Proteomes" id="UP000030764">
    <property type="component" value="Unassembled WGS sequence"/>
</dbReference>
<dbReference type="AlphaFoldDB" id="A0A085MCV8"/>